<keyword evidence="5" id="KW-0443">Lipid metabolism</keyword>
<keyword evidence="6" id="KW-0325">Glycoprotein</keyword>
<feature type="active site" description="Nucleophile" evidence="8">
    <location>
        <position position="196"/>
    </location>
</feature>
<reference evidence="11" key="1">
    <citation type="submission" date="2015-09" db="EMBL/GenBank/DDBJ databases">
        <title>De novo assembly of Pectinophora gossypiella (Pink Bollworm) gut transcriptome.</title>
        <authorList>
            <person name="Tassone E.E."/>
        </authorList>
    </citation>
    <scope>NUCLEOTIDE SEQUENCE</scope>
</reference>
<evidence type="ECO:0000259" key="10">
    <source>
        <dbReference type="Pfam" id="PF04083"/>
    </source>
</evidence>
<dbReference type="GO" id="GO:0016788">
    <property type="term" value="F:hydrolase activity, acting on ester bonds"/>
    <property type="evidence" value="ECO:0007669"/>
    <property type="project" value="InterPro"/>
</dbReference>
<feature type="chain" id="PRO_5009115309" description="Lipase" evidence="9">
    <location>
        <begin position="21"/>
        <end position="427"/>
    </location>
</feature>
<gene>
    <name evidence="11" type="ORF">g.3120</name>
</gene>
<organism evidence="11">
    <name type="scientific">Pectinophora gossypiella</name>
    <name type="common">Cotton pink bollworm</name>
    <name type="synonym">Depressaria gossypiella</name>
    <dbReference type="NCBI Taxonomy" id="13191"/>
    <lineage>
        <taxon>Eukaryota</taxon>
        <taxon>Metazoa</taxon>
        <taxon>Ecdysozoa</taxon>
        <taxon>Arthropoda</taxon>
        <taxon>Hexapoda</taxon>
        <taxon>Insecta</taxon>
        <taxon>Pterygota</taxon>
        <taxon>Neoptera</taxon>
        <taxon>Endopterygota</taxon>
        <taxon>Lepidoptera</taxon>
        <taxon>Glossata</taxon>
        <taxon>Ditrysia</taxon>
        <taxon>Gelechioidea</taxon>
        <taxon>Gelechiidae</taxon>
        <taxon>Apatetrinae</taxon>
        <taxon>Pectinophora</taxon>
    </lineage>
</organism>
<evidence type="ECO:0000256" key="1">
    <source>
        <dbReference type="ARBA" id="ARBA00010701"/>
    </source>
</evidence>
<sequence length="427" mass="47729">MWSNSIVALLVCACAFSGQARQPPNVAFVEKYFGIDSSGHSRFSDNVFEDALLDVPDLIRKYGYPLETHEVVTEDGYILEMHRIPHGRDQNNQPDPNKPVVIVMHGLLCSSADFVIMGPGTALGYILAEAGYDVWLGNARGNFYSRRHLTLDPNDRRDLSFWNFSWDEIGQYDLPAMIDYTLSVTGKSRLHYIGHSQGTVVFWVMGALRPEYNEKIITMQAYAPVAYLEFNTNPFFIAIAPHANNLVRLANLLGIGSLLSRDEELSANGAGLCADGSDLQPICTSMLFAIAGYSGDQHNATMFPVKLAHSPAGISVKQLAHFGQLINQNFFRRYDHGALGNLRNYGTVTPPHYDLKKVTAPVFLHYTDPDPFAHIIDAERLWRELGNALAFLRVDPPFSHVDFTWGQYAKTSVYDRTIDIMNLFGSN</sequence>
<keyword evidence="4 7" id="KW-0442">Lipid degradation</keyword>
<dbReference type="EMBL" id="GDQN01008173">
    <property type="protein sequence ID" value="JAT82881.1"/>
    <property type="molecule type" value="Transcribed_RNA"/>
</dbReference>
<dbReference type="AlphaFoldDB" id="A0A1E1W7Q1"/>
<keyword evidence="2 9" id="KW-0732">Signal</keyword>
<evidence type="ECO:0000313" key="11">
    <source>
        <dbReference type="EMBL" id="JAT82881.1"/>
    </source>
</evidence>
<dbReference type="OrthoDB" id="9974421at2759"/>
<dbReference type="Pfam" id="PF04083">
    <property type="entry name" value="Abhydro_lipase"/>
    <property type="match status" value="1"/>
</dbReference>
<dbReference type="GO" id="GO:0016042">
    <property type="term" value="P:lipid catabolic process"/>
    <property type="evidence" value="ECO:0007669"/>
    <property type="project" value="UniProtKB-KW"/>
</dbReference>
<dbReference type="PANTHER" id="PTHR11005">
    <property type="entry name" value="LYSOSOMAL ACID LIPASE-RELATED"/>
    <property type="match status" value="1"/>
</dbReference>
<evidence type="ECO:0000256" key="3">
    <source>
        <dbReference type="ARBA" id="ARBA00022801"/>
    </source>
</evidence>
<evidence type="ECO:0000256" key="9">
    <source>
        <dbReference type="SAM" id="SignalP"/>
    </source>
</evidence>
<evidence type="ECO:0000256" key="5">
    <source>
        <dbReference type="ARBA" id="ARBA00023098"/>
    </source>
</evidence>
<feature type="active site" description="Charge relay system" evidence="8">
    <location>
        <position position="370"/>
    </location>
</feature>
<dbReference type="Gene3D" id="3.40.50.1820">
    <property type="entry name" value="alpha/beta hydrolase"/>
    <property type="match status" value="1"/>
</dbReference>
<evidence type="ECO:0000256" key="8">
    <source>
        <dbReference type="PIRSR" id="PIRSR000862-1"/>
    </source>
</evidence>
<evidence type="ECO:0000256" key="6">
    <source>
        <dbReference type="ARBA" id="ARBA00023180"/>
    </source>
</evidence>
<dbReference type="InterPro" id="IPR029058">
    <property type="entry name" value="AB_hydrolase_fold"/>
</dbReference>
<proteinExistence type="inferred from homology"/>
<evidence type="ECO:0000256" key="2">
    <source>
        <dbReference type="ARBA" id="ARBA00022729"/>
    </source>
</evidence>
<feature type="signal peptide" evidence="9">
    <location>
        <begin position="1"/>
        <end position="20"/>
    </location>
</feature>
<feature type="active site" description="Charge relay system" evidence="8">
    <location>
        <position position="400"/>
    </location>
</feature>
<name>A0A1E1W7Q1_PECGO</name>
<comment type="similarity">
    <text evidence="1 7">Belongs to the AB hydrolase superfamily. Lipase family.</text>
</comment>
<dbReference type="InterPro" id="IPR006693">
    <property type="entry name" value="AB_hydrolase_lipase"/>
</dbReference>
<dbReference type="PIRSF" id="PIRSF000862">
    <property type="entry name" value="Steryl_ester_lip"/>
    <property type="match status" value="1"/>
</dbReference>
<keyword evidence="3 7" id="KW-0378">Hydrolase</keyword>
<dbReference type="SUPFAM" id="SSF53474">
    <property type="entry name" value="alpha/beta-Hydrolases"/>
    <property type="match status" value="1"/>
</dbReference>
<dbReference type="FunFam" id="3.40.50.1820:FF:000021">
    <property type="entry name" value="Lipase"/>
    <property type="match status" value="1"/>
</dbReference>
<accession>A0A1E1W7Q1</accession>
<evidence type="ECO:0000256" key="4">
    <source>
        <dbReference type="ARBA" id="ARBA00022963"/>
    </source>
</evidence>
<dbReference type="InterPro" id="IPR025483">
    <property type="entry name" value="Lipase_euk"/>
</dbReference>
<feature type="domain" description="Partial AB-hydrolase lipase" evidence="10">
    <location>
        <begin position="55"/>
        <end position="117"/>
    </location>
</feature>
<evidence type="ECO:0000256" key="7">
    <source>
        <dbReference type="PIRNR" id="PIRNR000862"/>
    </source>
</evidence>
<protein>
    <recommendedName>
        <fullName evidence="7">Lipase</fullName>
    </recommendedName>
</protein>